<keyword evidence="2" id="KW-1185">Reference proteome</keyword>
<sequence length="375" mass="42874">MGRLVGILVNDPVYRRILYGAGDVALLNQYEEAGAKYGVNPCYLRLKDLKSGGKKVKAILRKQGAYRRVTVKTPTVVYNRAIYRKQPSIDFLARWSTAGGRIVFNACNRYSLPDIRHLLSLDPSLHPHLPIIYPFSPEVLRRMLELYPSVVLEKGSALIHRGYRELVKNEEGEWIFSGMLNPGEDSPQSLLHTEEETLIELYNKYVIRPSVSMVRWDGRPALFYVCVQRNETGKWQLTGLVEKPEEIHTDSEEWKPEENVEKEPFVKHLESKLSANGITLLEEIERVAVAIGEQLSQYLPSLADIGMEIGLKEPDIPVFLRWLPDVGHVFRKTGRIELWAASCHHPIGYASYLLDYLEKREDTDIPHTVSSINRL</sequence>
<dbReference type="InterPro" id="IPR026838">
    <property type="entry name" value="YheC/D"/>
</dbReference>
<dbReference type="Pfam" id="PF14398">
    <property type="entry name" value="ATPgrasp_YheCD"/>
    <property type="match status" value="1"/>
</dbReference>
<organism evidence="1 2">
    <name type="scientific">Paenibacillus residui</name>
    <dbReference type="NCBI Taxonomy" id="629724"/>
    <lineage>
        <taxon>Bacteria</taxon>
        <taxon>Bacillati</taxon>
        <taxon>Bacillota</taxon>
        <taxon>Bacilli</taxon>
        <taxon>Bacillales</taxon>
        <taxon>Paenibacillaceae</taxon>
        <taxon>Paenibacillus</taxon>
    </lineage>
</organism>
<dbReference type="EMBL" id="JBHTIU010000035">
    <property type="protein sequence ID" value="MFD0869764.1"/>
    <property type="molecule type" value="Genomic_DNA"/>
</dbReference>
<gene>
    <name evidence="1" type="ORF">ACFQ03_11425</name>
</gene>
<comment type="caution">
    <text evidence="1">The sequence shown here is derived from an EMBL/GenBank/DDBJ whole genome shotgun (WGS) entry which is preliminary data.</text>
</comment>
<reference evidence="2" key="1">
    <citation type="journal article" date="2019" name="Int. J. Syst. Evol. Microbiol.">
        <title>The Global Catalogue of Microorganisms (GCM) 10K type strain sequencing project: providing services to taxonomists for standard genome sequencing and annotation.</title>
        <authorList>
            <consortium name="The Broad Institute Genomics Platform"/>
            <consortium name="The Broad Institute Genome Sequencing Center for Infectious Disease"/>
            <person name="Wu L."/>
            <person name="Ma J."/>
        </authorList>
    </citation>
    <scope>NUCLEOTIDE SEQUENCE [LARGE SCALE GENOMIC DNA]</scope>
    <source>
        <strain evidence="2">CCUG 57263</strain>
    </source>
</reference>
<dbReference type="RefSeq" id="WP_144939881.1">
    <property type="nucleotide sequence ID" value="NZ_JBHTIU010000035.1"/>
</dbReference>
<protein>
    <submittedName>
        <fullName evidence="1">YheC/YheD family protein</fullName>
    </submittedName>
</protein>
<evidence type="ECO:0000313" key="2">
    <source>
        <dbReference type="Proteomes" id="UP001597120"/>
    </source>
</evidence>
<dbReference type="Proteomes" id="UP001597120">
    <property type="component" value="Unassembled WGS sequence"/>
</dbReference>
<name>A0ABW3DBZ5_9BACL</name>
<proteinExistence type="predicted"/>
<accession>A0ABW3DBZ5</accession>
<evidence type="ECO:0000313" key="1">
    <source>
        <dbReference type="EMBL" id="MFD0869764.1"/>
    </source>
</evidence>